<keyword evidence="3" id="KW-1185">Reference proteome</keyword>
<dbReference type="Gene3D" id="1.10.357.40">
    <property type="entry name" value="YbiA-like"/>
    <property type="match status" value="1"/>
</dbReference>
<dbReference type="InterPro" id="IPR012816">
    <property type="entry name" value="NADAR"/>
</dbReference>
<dbReference type="SUPFAM" id="SSF143990">
    <property type="entry name" value="YbiA-like"/>
    <property type="match status" value="1"/>
</dbReference>
<dbReference type="AlphaFoldDB" id="G0N145"/>
<dbReference type="OrthoDB" id="206452at2759"/>
<reference evidence="3" key="1">
    <citation type="submission" date="2011-07" db="EMBL/GenBank/DDBJ databases">
        <authorList>
            <consortium name="Caenorhabditis brenneri Sequencing and Analysis Consortium"/>
            <person name="Wilson R.K."/>
        </authorList>
    </citation>
    <scope>NUCLEOTIDE SEQUENCE [LARGE SCALE GENOMIC DNA]</scope>
    <source>
        <strain evidence="3">PB2801</strain>
    </source>
</reference>
<dbReference type="Proteomes" id="UP000008068">
    <property type="component" value="Unassembled WGS sequence"/>
</dbReference>
<proteinExistence type="predicted"/>
<dbReference type="EMBL" id="GL379826">
    <property type="protein sequence ID" value="EGT49868.1"/>
    <property type="molecule type" value="Genomic_DNA"/>
</dbReference>
<dbReference type="InParanoid" id="G0N145"/>
<protein>
    <recommendedName>
        <fullName evidence="1">NADAR domain-containing protein</fullName>
    </recommendedName>
</protein>
<dbReference type="InterPro" id="IPR037238">
    <property type="entry name" value="YbiA-like_sf"/>
</dbReference>
<dbReference type="CDD" id="cd15457">
    <property type="entry name" value="NADAR"/>
    <property type="match status" value="1"/>
</dbReference>
<dbReference type="eggNOG" id="ENOG502S4FY">
    <property type="taxonomic scope" value="Eukaryota"/>
</dbReference>
<sequence length="192" mass="22552">MHKNKKIVLFYQASSPFSNFHPAKFTVKIENEEVQFNCSEQYFMYQKAILAGDPESGEKILEMTKPLLMKRAGRKLKMSQEMLKEWSSKSSDVMFKGCLEKFSQNENIRLALFRTHGMSLAEASARDKLWGIGLSVTDLRSEDRKQWKGANKLGKVLEKVRDQLWETEEFERDRQRVEAENLEKRCEELEKF</sequence>
<evidence type="ECO:0000259" key="1">
    <source>
        <dbReference type="Pfam" id="PF08719"/>
    </source>
</evidence>
<gene>
    <name evidence="2" type="ORF">CAEBREN_25550</name>
</gene>
<evidence type="ECO:0000313" key="2">
    <source>
        <dbReference type="EMBL" id="EGT49868.1"/>
    </source>
</evidence>
<evidence type="ECO:0000313" key="3">
    <source>
        <dbReference type="Proteomes" id="UP000008068"/>
    </source>
</evidence>
<dbReference type="STRING" id="135651.G0N145"/>
<dbReference type="NCBIfam" id="TIGR02464">
    <property type="entry name" value="ribofla_fusion"/>
    <property type="match status" value="1"/>
</dbReference>
<dbReference type="Pfam" id="PF08719">
    <property type="entry name" value="NADAR"/>
    <property type="match status" value="1"/>
</dbReference>
<accession>G0N145</accession>
<organism evidence="3">
    <name type="scientific">Caenorhabditis brenneri</name>
    <name type="common">Nematode worm</name>
    <dbReference type="NCBI Taxonomy" id="135651"/>
    <lineage>
        <taxon>Eukaryota</taxon>
        <taxon>Metazoa</taxon>
        <taxon>Ecdysozoa</taxon>
        <taxon>Nematoda</taxon>
        <taxon>Chromadorea</taxon>
        <taxon>Rhabditida</taxon>
        <taxon>Rhabditina</taxon>
        <taxon>Rhabditomorpha</taxon>
        <taxon>Rhabditoidea</taxon>
        <taxon>Rhabditidae</taxon>
        <taxon>Peloderinae</taxon>
        <taxon>Caenorhabditis</taxon>
    </lineage>
</organism>
<dbReference type="HOGENOM" id="CLU_084247_1_1_1"/>
<name>G0N145_CAEBE</name>
<dbReference type="OMA" id="QWKGANK"/>
<feature type="domain" description="NADAR" evidence="1">
    <location>
        <begin position="10"/>
        <end position="165"/>
    </location>
</feature>